<dbReference type="GO" id="GO:0005886">
    <property type="term" value="C:plasma membrane"/>
    <property type="evidence" value="ECO:0007669"/>
    <property type="project" value="UniProtKB-SubCell"/>
</dbReference>
<dbReference type="Proteomes" id="UP000294881">
    <property type="component" value="Unassembled WGS sequence"/>
</dbReference>
<accession>A0A4R2GXR7</accession>
<dbReference type="InterPro" id="IPR039421">
    <property type="entry name" value="Type_1_exporter"/>
</dbReference>
<evidence type="ECO:0000256" key="4">
    <source>
        <dbReference type="ARBA" id="ARBA00022840"/>
    </source>
</evidence>
<feature type="region of interest" description="Disordered" evidence="7">
    <location>
        <begin position="380"/>
        <end position="418"/>
    </location>
</feature>
<dbReference type="GO" id="GO:0034040">
    <property type="term" value="F:ATPase-coupled lipid transmembrane transporter activity"/>
    <property type="evidence" value="ECO:0007669"/>
    <property type="project" value="TreeGrafter"/>
</dbReference>
<feature type="transmembrane region" description="Helical" evidence="8">
    <location>
        <begin position="74"/>
        <end position="98"/>
    </location>
</feature>
<feature type="region of interest" description="Disordered" evidence="7">
    <location>
        <begin position="36"/>
        <end position="66"/>
    </location>
</feature>
<gene>
    <name evidence="11" type="ORF">EV666_101292</name>
</gene>
<dbReference type="InterPro" id="IPR003593">
    <property type="entry name" value="AAA+_ATPase"/>
</dbReference>
<name>A0A4R2GXR7_9HYPH</name>
<feature type="transmembrane region" description="Helical" evidence="8">
    <location>
        <begin position="212"/>
        <end position="230"/>
    </location>
</feature>
<dbReference type="GO" id="GO:0140359">
    <property type="term" value="F:ABC-type transporter activity"/>
    <property type="evidence" value="ECO:0007669"/>
    <property type="project" value="InterPro"/>
</dbReference>
<keyword evidence="4 11" id="KW-0067">ATP-binding</keyword>
<protein>
    <submittedName>
        <fullName evidence="11">ATP-binding cassette subfamily C protein CydD</fullName>
    </submittedName>
</protein>
<dbReference type="PANTHER" id="PTHR24221">
    <property type="entry name" value="ATP-BINDING CASSETTE SUB-FAMILY B"/>
    <property type="match status" value="1"/>
</dbReference>
<evidence type="ECO:0000259" key="9">
    <source>
        <dbReference type="PROSITE" id="PS50893"/>
    </source>
</evidence>
<dbReference type="Gene3D" id="1.20.1560.10">
    <property type="entry name" value="ABC transporter type 1, transmembrane domain"/>
    <property type="match status" value="1"/>
</dbReference>
<evidence type="ECO:0000256" key="5">
    <source>
        <dbReference type="ARBA" id="ARBA00022989"/>
    </source>
</evidence>
<evidence type="ECO:0000256" key="2">
    <source>
        <dbReference type="ARBA" id="ARBA00022692"/>
    </source>
</evidence>
<feature type="domain" description="ABC transmembrane type-1" evidence="10">
    <location>
        <begin position="73"/>
        <end position="361"/>
    </location>
</feature>
<dbReference type="SUPFAM" id="SSF52540">
    <property type="entry name" value="P-loop containing nucleoside triphosphate hydrolases"/>
    <property type="match status" value="1"/>
</dbReference>
<dbReference type="InterPro" id="IPR036640">
    <property type="entry name" value="ABC1_TM_sf"/>
</dbReference>
<feature type="transmembrane region" description="Helical" evidence="8">
    <location>
        <begin position="188"/>
        <end position="206"/>
    </location>
</feature>
<keyword evidence="6 8" id="KW-0472">Membrane</keyword>
<reference evidence="11 12" key="1">
    <citation type="submission" date="2019-03" db="EMBL/GenBank/DDBJ databases">
        <title>Genomic Encyclopedia of Type Strains, Phase IV (KMG-IV): sequencing the most valuable type-strain genomes for metagenomic binning, comparative biology and taxonomic classification.</title>
        <authorList>
            <person name="Goeker M."/>
        </authorList>
    </citation>
    <scope>NUCLEOTIDE SEQUENCE [LARGE SCALE GENOMIC DNA]</scope>
    <source>
        <strain evidence="11 12">DSM 22958</strain>
    </source>
</reference>
<keyword evidence="2 8" id="KW-0812">Transmembrane</keyword>
<dbReference type="NCBIfam" id="TIGR02857">
    <property type="entry name" value="CydD"/>
    <property type="match status" value="1"/>
</dbReference>
<dbReference type="InterPro" id="IPR011527">
    <property type="entry name" value="ABC1_TM_dom"/>
</dbReference>
<dbReference type="CDD" id="cd18584">
    <property type="entry name" value="ABC_6TM_AarD_CydD"/>
    <property type="match status" value="1"/>
</dbReference>
<dbReference type="EMBL" id="SLWL01000001">
    <property type="protein sequence ID" value="TCO16042.1"/>
    <property type="molecule type" value="Genomic_DNA"/>
</dbReference>
<sequence>MLPRAVAGSCARPPASGGASPAAAAVRAAVPAGDAAPAAPAARKPLIPATSPTRKTTHKPPPAGQGKVAARNAALIQAAAALIWAPQAALIAMAIGGLAHGAPASAMLAPAAGVLALGLLRAALDALGVRRAFQGARPILTARRRDACAAMAARSPLDMNRAASGEAAAIIGEQAEAVQAWLARFQPARMKASIVPLVILACVAPLSWVAGLILLIAAPLIPLFMALIGWRAKAASEAQLVEMGAMNAFLLDRLRGLATIRTLGAVETTATRLRANAETVRRKTMAVLRIAFLSSAVLELFSALGVALVAVYIGFHLLGDLPFGAWGGKLTLAQGLFILLLAPAFFEPLRELSAVWHDKAAGEAAMTALDRLSAPGEGPAAIPLPGAQAPERQGEAATDPARSGSTPPASSLSVAPPPTGPLMVTAHGLRFRYPGAATPALPDGFSVNIAAGERVALLGPSGGGKSTLLALLAGLAAPQHGVITIGGQRLDDASAARLRQRMAWIGQQPHVFTGGLEANVSLGRAAPNVRASAGRALRWANLADVAASRGGAIIGEGGVGLSGGEALRLALARAAFNQEAGLVLADEPTAHLDRATAGAVTESLLELAKGRTLIVATHDPELARRMDRTIHLPSPTALEERS</sequence>
<evidence type="ECO:0000259" key="10">
    <source>
        <dbReference type="PROSITE" id="PS50929"/>
    </source>
</evidence>
<dbReference type="AlphaFoldDB" id="A0A4R2GXR7"/>
<feature type="transmembrane region" description="Helical" evidence="8">
    <location>
        <begin position="104"/>
        <end position="124"/>
    </location>
</feature>
<evidence type="ECO:0000256" key="7">
    <source>
        <dbReference type="SAM" id="MobiDB-lite"/>
    </source>
</evidence>
<evidence type="ECO:0000313" key="11">
    <source>
        <dbReference type="EMBL" id="TCO16042.1"/>
    </source>
</evidence>
<dbReference type="OrthoDB" id="9806127at2"/>
<evidence type="ECO:0000256" key="1">
    <source>
        <dbReference type="ARBA" id="ARBA00004651"/>
    </source>
</evidence>
<feature type="transmembrane region" description="Helical" evidence="8">
    <location>
        <begin position="290"/>
        <end position="314"/>
    </location>
</feature>
<dbReference type="SUPFAM" id="SSF90123">
    <property type="entry name" value="ABC transporter transmembrane region"/>
    <property type="match status" value="1"/>
</dbReference>
<keyword evidence="12" id="KW-1185">Reference proteome</keyword>
<dbReference type="GO" id="GO:0016887">
    <property type="term" value="F:ATP hydrolysis activity"/>
    <property type="evidence" value="ECO:0007669"/>
    <property type="project" value="InterPro"/>
</dbReference>
<dbReference type="PROSITE" id="PS50893">
    <property type="entry name" value="ABC_TRANSPORTER_2"/>
    <property type="match status" value="1"/>
</dbReference>
<dbReference type="InterPro" id="IPR014216">
    <property type="entry name" value="ABC_transptr_CydD"/>
</dbReference>
<comment type="subcellular location">
    <subcellularLocation>
        <location evidence="1">Cell membrane</location>
        <topology evidence="1">Multi-pass membrane protein</topology>
    </subcellularLocation>
</comment>
<dbReference type="Pfam" id="PF00664">
    <property type="entry name" value="ABC_membrane"/>
    <property type="match status" value="1"/>
</dbReference>
<dbReference type="PROSITE" id="PS50929">
    <property type="entry name" value="ABC_TM1F"/>
    <property type="match status" value="1"/>
</dbReference>
<evidence type="ECO:0000256" key="3">
    <source>
        <dbReference type="ARBA" id="ARBA00022741"/>
    </source>
</evidence>
<evidence type="ECO:0000256" key="8">
    <source>
        <dbReference type="SAM" id="Phobius"/>
    </source>
</evidence>
<evidence type="ECO:0000256" key="6">
    <source>
        <dbReference type="ARBA" id="ARBA00023136"/>
    </source>
</evidence>
<feature type="domain" description="ABC transporter" evidence="9">
    <location>
        <begin position="424"/>
        <end position="642"/>
    </location>
</feature>
<keyword evidence="3" id="KW-0547">Nucleotide-binding</keyword>
<comment type="caution">
    <text evidence="11">The sequence shown here is derived from an EMBL/GenBank/DDBJ whole genome shotgun (WGS) entry which is preliminary data.</text>
</comment>
<evidence type="ECO:0000313" key="12">
    <source>
        <dbReference type="Proteomes" id="UP000294881"/>
    </source>
</evidence>
<organism evidence="11 12">
    <name type="scientific">Camelimonas lactis</name>
    <dbReference type="NCBI Taxonomy" id="659006"/>
    <lineage>
        <taxon>Bacteria</taxon>
        <taxon>Pseudomonadati</taxon>
        <taxon>Pseudomonadota</taxon>
        <taxon>Alphaproteobacteria</taxon>
        <taxon>Hyphomicrobiales</taxon>
        <taxon>Chelatococcaceae</taxon>
        <taxon>Camelimonas</taxon>
    </lineage>
</organism>
<dbReference type="InterPro" id="IPR003439">
    <property type="entry name" value="ABC_transporter-like_ATP-bd"/>
</dbReference>
<dbReference type="Gene3D" id="3.40.50.300">
    <property type="entry name" value="P-loop containing nucleotide triphosphate hydrolases"/>
    <property type="match status" value="1"/>
</dbReference>
<proteinExistence type="predicted"/>
<keyword evidence="5 8" id="KW-1133">Transmembrane helix</keyword>
<dbReference type="Pfam" id="PF00005">
    <property type="entry name" value="ABC_tran"/>
    <property type="match status" value="1"/>
</dbReference>
<feature type="compositionally biased region" description="Low complexity" evidence="7">
    <location>
        <begin position="405"/>
        <end position="414"/>
    </location>
</feature>
<dbReference type="SMART" id="SM00382">
    <property type="entry name" value="AAA"/>
    <property type="match status" value="1"/>
</dbReference>
<dbReference type="GO" id="GO:0042883">
    <property type="term" value="P:cysteine transport"/>
    <property type="evidence" value="ECO:0007669"/>
    <property type="project" value="InterPro"/>
</dbReference>
<dbReference type="InterPro" id="IPR027417">
    <property type="entry name" value="P-loop_NTPase"/>
</dbReference>
<dbReference type="PANTHER" id="PTHR24221:SF261">
    <property type="entry name" value="GLUTATHIONE_L-CYSTEINE TRANSPORT SYSTEM ATP-BINDING_PERMEASE PROTEIN CYDD"/>
    <property type="match status" value="1"/>
</dbReference>
<dbReference type="GO" id="GO:0005524">
    <property type="term" value="F:ATP binding"/>
    <property type="evidence" value="ECO:0007669"/>
    <property type="project" value="UniProtKB-KW"/>
</dbReference>